<evidence type="ECO:0000313" key="5">
    <source>
        <dbReference type="Proteomes" id="UP000796880"/>
    </source>
</evidence>
<reference evidence="4" key="1">
    <citation type="submission" date="2020-03" db="EMBL/GenBank/DDBJ databases">
        <title>A high-quality chromosome-level genome assembly of a woody plant with both climbing and erect habits, Rhamnella rubrinervis.</title>
        <authorList>
            <person name="Lu Z."/>
            <person name="Yang Y."/>
            <person name="Zhu X."/>
            <person name="Sun Y."/>
        </authorList>
    </citation>
    <scope>NUCLEOTIDE SEQUENCE</scope>
    <source>
        <strain evidence="4">BYM</strain>
        <tissue evidence="4">Leaf</tissue>
    </source>
</reference>
<dbReference type="AlphaFoldDB" id="A0A8K0DN34"/>
<dbReference type="SUPFAM" id="SSF51445">
    <property type="entry name" value="(Trans)glycosidases"/>
    <property type="match status" value="1"/>
</dbReference>
<comment type="caution">
    <text evidence="4">The sequence shown here is derived from an EMBL/GenBank/DDBJ whole genome shotgun (WGS) entry which is preliminary data.</text>
</comment>
<feature type="transmembrane region" description="Helical" evidence="3">
    <location>
        <begin position="25"/>
        <end position="43"/>
    </location>
</feature>
<dbReference type="PANTHER" id="PTHR10353:SF154">
    <property type="entry name" value="BETA-GLUCOSIDASE 9-RELATED"/>
    <property type="match status" value="1"/>
</dbReference>
<keyword evidence="5" id="KW-1185">Reference proteome</keyword>
<sequence length="157" mass="18080">MAWHPREGVPSQTLFAKLAIQAQNLTLRLIILSLLMLLHIGYMKRNIRFAEPLVYGRYPKSMRKLVKERLPNFSKEEKSLIKASFDYLGINYYLSLFAQNMRKRPTGVLHHEVDSLALGVGVLQANDVKMPLAETLNDVHRIAYTLRHLNAIRKAIQ</sequence>
<keyword evidence="3" id="KW-1133">Transmembrane helix</keyword>
<evidence type="ECO:0008006" key="6">
    <source>
        <dbReference type="Google" id="ProtNLM"/>
    </source>
</evidence>
<dbReference type="OrthoDB" id="1748532at2759"/>
<dbReference type="InterPro" id="IPR017853">
    <property type="entry name" value="GH"/>
</dbReference>
<name>A0A8K0DN34_9ROSA</name>
<protein>
    <recommendedName>
        <fullName evidence="6">Beta-glucosidase</fullName>
    </recommendedName>
</protein>
<keyword evidence="3" id="KW-0812">Transmembrane</keyword>
<evidence type="ECO:0000256" key="3">
    <source>
        <dbReference type="SAM" id="Phobius"/>
    </source>
</evidence>
<gene>
    <name evidence="4" type="ORF">FNV43_RR26497</name>
</gene>
<accession>A0A8K0DN34</accession>
<dbReference type="GO" id="GO:0008422">
    <property type="term" value="F:beta-glucosidase activity"/>
    <property type="evidence" value="ECO:0007669"/>
    <property type="project" value="TreeGrafter"/>
</dbReference>
<proteinExistence type="inferred from homology"/>
<evidence type="ECO:0000256" key="2">
    <source>
        <dbReference type="RuleBase" id="RU003690"/>
    </source>
</evidence>
<dbReference type="Gene3D" id="3.20.20.80">
    <property type="entry name" value="Glycosidases"/>
    <property type="match status" value="1"/>
</dbReference>
<dbReference type="EMBL" id="VOIH02000012">
    <property type="protein sequence ID" value="KAF3431761.1"/>
    <property type="molecule type" value="Genomic_DNA"/>
</dbReference>
<dbReference type="InterPro" id="IPR001360">
    <property type="entry name" value="Glyco_hydro_1"/>
</dbReference>
<evidence type="ECO:0000313" key="4">
    <source>
        <dbReference type="EMBL" id="KAF3431761.1"/>
    </source>
</evidence>
<dbReference type="GO" id="GO:0005975">
    <property type="term" value="P:carbohydrate metabolic process"/>
    <property type="evidence" value="ECO:0007669"/>
    <property type="project" value="InterPro"/>
</dbReference>
<dbReference type="Pfam" id="PF00232">
    <property type="entry name" value="Glyco_hydro_1"/>
    <property type="match status" value="1"/>
</dbReference>
<evidence type="ECO:0000256" key="1">
    <source>
        <dbReference type="ARBA" id="ARBA00010838"/>
    </source>
</evidence>
<dbReference type="Proteomes" id="UP000796880">
    <property type="component" value="Unassembled WGS sequence"/>
</dbReference>
<organism evidence="4 5">
    <name type="scientific">Rhamnella rubrinervis</name>
    <dbReference type="NCBI Taxonomy" id="2594499"/>
    <lineage>
        <taxon>Eukaryota</taxon>
        <taxon>Viridiplantae</taxon>
        <taxon>Streptophyta</taxon>
        <taxon>Embryophyta</taxon>
        <taxon>Tracheophyta</taxon>
        <taxon>Spermatophyta</taxon>
        <taxon>Magnoliopsida</taxon>
        <taxon>eudicotyledons</taxon>
        <taxon>Gunneridae</taxon>
        <taxon>Pentapetalae</taxon>
        <taxon>rosids</taxon>
        <taxon>fabids</taxon>
        <taxon>Rosales</taxon>
        <taxon>Rhamnaceae</taxon>
        <taxon>rhamnoid group</taxon>
        <taxon>Rhamneae</taxon>
        <taxon>Rhamnella</taxon>
    </lineage>
</organism>
<keyword evidence="3" id="KW-0472">Membrane</keyword>
<comment type="similarity">
    <text evidence="1 2">Belongs to the glycosyl hydrolase 1 family.</text>
</comment>
<dbReference type="PANTHER" id="PTHR10353">
    <property type="entry name" value="GLYCOSYL HYDROLASE"/>
    <property type="match status" value="1"/>
</dbReference>